<feature type="region of interest" description="Disordered" evidence="1">
    <location>
        <begin position="71"/>
        <end position="99"/>
    </location>
</feature>
<gene>
    <name evidence="2" type="ORF">GCM10009863_28750</name>
</gene>
<name>A0ABP6CI15_9ACTN</name>
<proteinExistence type="predicted"/>
<protein>
    <submittedName>
        <fullName evidence="2">Uncharacterized protein</fullName>
    </submittedName>
</protein>
<accession>A0ABP6CI15</accession>
<sequence>MFVRLGGFTDTGKFSDIAVNFSAAPVIEADGRPGNGEREQGVEGQVMTGHEGMADQPGGQAGGRALPTRVARRSGPVPATGEASVPTISALTPAGGTGA</sequence>
<evidence type="ECO:0000313" key="2">
    <source>
        <dbReference type="EMBL" id="GAA2613285.1"/>
    </source>
</evidence>
<organism evidence="2 3">
    <name type="scientific">Streptomyces axinellae</name>
    <dbReference type="NCBI Taxonomy" id="552788"/>
    <lineage>
        <taxon>Bacteria</taxon>
        <taxon>Bacillati</taxon>
        <taxon>Actinomycetota</taxon>
        <taxon>Actinomycetes</taxon>
        <taxon>Kitasatosporales</taxon>
        <taxon>Streptomycetaceae</taxon>
        <taxon>Streptomyces</taxon>
    </lineage>
</organism>
<evidence type="ECO:0000313" key="3">
    <source>
        <dbReference type="Proteomes" id="UP001501447"/>
    </source>
</evidence>
<keyword evidence="3" id="KW-1185">Reference proteome</keyword>
<reference evidence="3" key="1">
    <citation type="journal article" date="2019" name="Int. J. Syst. Evol. Microbiol.">
        <title>The Global Catalogue of Microorganisms (GCM) 10K type strain sequencing project: providing services to taxonomists for standard genome sequencing and annotation.</title>
        <authorList>
            <consortium name="The Broad Institute Genomics Platform"/>
            <consortium name="The Broad Institute Genome Sequencing Center for Infectious Disease"/>
            <person name="Wu L."/>
            <person name="Ma J."/>
        </authorList>
    </citation>
    <scope>NUCLEOTIDE SEQUENCE [LARGE SCALE GENOMIC DNA]</scope>
    <source>
        <strain evidence="3">JCM 16373</strain>
    </source>
</reference>
<dbReference type="Proteomes" id="UP001501447">
    <property type="component" value="Unassembled WGS sequence"/>
</dbReference>
<evidence type="ECO:0000256" key="1">
    <source>
        <dbReference type="SAM" id="MobiDB-lite"/>
    </source>
</evidence>
<comment type="caution">
    <text evidence="2">The sequence shown here is derived from an EMBL/GenBank/DDBJ whole genome shotgun (WGS) entry which is preliminary data.</text>
</comment>
<dbReference type="EMBL" id="BAAARJ010000008">
    <property type="protein sequence ID" value="GAA2613285.1"/>
    <property type="molecule type" value="Genomic_DNA"/>
</dbReference>